<dbReference type="Proteomes" id="UP000295388">
    <property type="component" value="Unassembled WGS sequence"/>
</dbReference>
<reference evidence="4 5" key="1">
    <citation type="submission" date="2019-03" db="EMBL/GenBank/DDBJ databases">
        <title>Genomic Encyclopedia of Type Strains, Phase III (KMG-III): the genomes of soil and plant-associated and newly described type strains.</title>
        <authorList>
            <person name="Whitman W."/>
        </authorList>
    </citation>
    <scope>NUCLEOTIDE SEQUENCE [LARGE SCALE GENOMIC DNA]</scope>
    <source>
        <strain evidence="4 5">VKM Ac-2527</strain>
    </source>
</reference>
<dbReference type="Gene3D" id="3.10.350.10">
    <property type="entry name" value="LysM domain"/>
    <property type="match status" value="1"/>
</dbReference>
<feature type="compositionally biased region" description="Basic and acidic residues" evidence="1">
    <location>
        <begin position="178"/>
        <end position="191"/>
    </location>
</feature>
<dbReference type="OrthoDB" id="3210682at2"/>
<evidence type="ECO:0000313" key="5">
    <source>
        <dbReference type="Proteomes" id="UP000295388"/>
    </source>
</evidence>
<dbReference type="AlphaFoldDB" id="A0A4R6KKV3"/>
<feature type="domain" description="LysM" evidence="3">
    <location>
        <begin position="220"/>
        <end position="277"/>
    </location>
</feature>
<comment type="caution">
    <text evidence="4">The sequence shown here is derived from an EMBL/GenBank/DDBJ whole genome shotgun (WGS) entry which is preliminary data.</text>
</comment>
<evidence type="ECO:0000259" key="3">
    <source>
        <dbReference type="PROSITE" id="PS51782"/>
    </source>
</evidence>
<organism evidence="4 5">
    <name type="scientific">Kribbella caucasensis</name>
    <dbReference type="NCBI Taxonomy" id="2512215"/>
    <lineage>
        <taxon>Bacteria</taxon>
        <taxon>Bacillati</taxon>
        <taxon>Actinomycetota</taxon>
        <taxon>Actinomycetes</taxon>
        <taxon>Propionibacteriales</taxon>
        <taxon>Kribbellaceae</taxon>
        <taxon>Kribbella</taxon>
    </lineage>
</organism>
<keyword evidence="2" id="KW-1133">Transmembrane helix</keyword>
<dbReference type="RefSeq" id="WP_133799333.1">
    <property type="nucleotide sequence ID" value="NZ_SNWQ01000003.1"/>
</dbReference>
<gene>
    <name evidence="4" type="ORF">EV643_103113</name>
</gene>
<dbReference type="InterPro" id="IPR018392">
    <property type="entry name" value="LysM"/>
</dbReference>
<feature type="transmembrane region" description="Helical" evidence="2">
    <location>
        <begin position="47"/>
        <end position="65"/>
    </location>
</feature>
<evidence type="ECO:0000256" key="2">
    <source>
        <dbReference type="SAM" id="Phobius"/>
    </source>
</evidence>
<proteinExistence type="predicted"/>
<protein>
    <recommendedName>
        <fullName evidence="3">LysM domain-containing protein</fullName>
    </recommendedName>
</protein>
<feature type="compositionally biased region" description="Low complexity" evidence="1">
    <location>
        <begin position="150"/>
        <end position="170"/>
    </location>
</feature>
<sequence>MIRALKALLALCALVALGLGLRWVTAGSIAAASTHDLTSMASLTVGAVAWVAYTWLVLAVLATALEQLPGALGRAAAAVTTRITSQTSRTLLRSALGVAAVAPLTIGVAHATPEAPHHPWPTTEPASTVSLGTPHPDSPADWRSPERASTLRLTETPPRTPTAGTTRVAVPTPPRPTRLSERGTNEDERPPGRVGVPDRPTIGAPTRYTDLRSGQAIRPTTRVVGPGESLWSIAATELGPNATDTQIATRWPDWYAANRTLIGPDPNLIRPGQVLRTPAPAVHPVPPTHQEK</sequence>
<dbReference type="InterPro" id="IPR036779">
    <property type="entry name" value="LysM_dom_sf"/>
</dbReference>
<keyword evidence="5" id="KW-1185">Reference proteome</keyword>
<feature type="region of interest" description="Disordered" evidence="1">
    <location>
        <begin position="112"/>
        <end position="205"/>
    </location>
</feature>
<name>A0A4R6KKV3_9ACTN</name>
<dbReference type="CDD" id="cd00118">
    <property type="entry name" value="LysM"/>
    <property type="match status" value="1"/>
</dbReference>
<dbReference type="EMBL" id="SNWQ01000003">
    <property type="protein sequence ID" value="TDO51376.1"/>
    <property type="molecule type" value="Genomic_DNA"/>
</dbReference>
<keyword evidence="2" id="KW-0812">Transmembrane</keyword>
<keyword evidence="2" id="KW-0472">Membrane</keyword>
<evidence type="ECO:0000313" key="4">
    <source>
        <dbReference type="EMBL" id="TDO51376.1"/>
    </source>
</evidence>
<accession>A0A4R6KKV3</accession>
<dbReference type="PROSITE" id="PS51782">
    <property type="entry name" value="LYSM"/>
    <property type="match status" value="1"/>
</dbReference>
<evidence type="ECO:0000256" key="1">
    <source>
        <dbReference type="SAM" id="MobiDB-lite"/>
    </source>
</evidence>